<dbReference type="GO" id="GO:0016070">
    <property type="term" value="P:RNA metabolic process"/>
    <property type="evidence" value="ECO:0007669"/>
    <property type="project" value="InterPro"/>
</dbReference>
<comment type="caution">
    <text evidence="4">The sequence shown here is derived from an EMBL/GenBank/DDBJ whole genome shotgun (WGS) entry which is preliminary data.</text>
</comment>
<dbReference type="EMBL" id="JAWLOF010000003">
    <property type="protein sequence ID" value="MDV7022044.1"/>
    <property type="molecule type" value="Genomic_DNA"/>
</dbReference>
<evidence type="ECO:0000313" key="4">
    <source>
        <dbReference type="EMBL" id="RSE28068.1"/>
    </source>
</evidence>
<evidence type="ECO:0000313" key="3">
    <source>
        <dbReference type="EMBL" id="MDV7022044.1"/>
    </source>
</evidence>
<dbReference type="Proteomes" id="UP001187066">
    <property type="component" value="Unassembled WGS sequence"/>
</dbReference>
<accession>A0A427V667</accession>
<dbReference type="AlphaFoldDB" id="A0A427V667"/>
<evidence type="ECO:0000313" key="6">
    <source>
        <dbReference type="Proteomes" id="UP001187066"/>
    </source>
</evidence>
<dbReference type="OrthoDB" id="6053337at2"/>
<dbReference type="InterPro" id="IPR014944">
    <property type="entry name" value="Toxin_SymE-like"/>
</dbReference>
<proteinExistence type="predicted"/>
<dbReference type="Proteomes" id="UP000275331">
    <property type="component" value="Unassembled WGS sequence"/>
</dbReference>
<evidence type="ECO:0000256" key="1">
    <source>
        <dbReference type="SAM" id="MobiDB-lite"/>
    </source>
</evidence>
<organism evidence="4 5">
    <name type="scientific">Atlantibacter subterraneus</name>
    <dbReference type="NCBI Taxonomy" id="255519"/>
    <lineage>
        <taxon>Bacteria</taxon>
        <taxon>Pseudomonadati</taxon>
        <taxon>Pseudomonadota</taxon>
        <taxon>Gammaproteobacteria</taxon>
        <taxon>Enterobacterales</taxon>
        <taxon>Enterobacteriaceae</taxon>
        <taxon>Atlantibacter</taxon>
    </lineage>
</organism>
<gene>
    <name evidence="4" type="ORF">EGT71_06710</name>
    <name evidence="3" type="ORF">R4P48_05035</name>
</gene>
<dbReference type="GO" id="GO:0005737">
    <property type="term" value="C:cytoplasm"/>
    <property type="evidence" value="ECO:0007669"/>
    <property type="project" value="InterPro"/>
</dbReference>
<feature type="domain" description="Toxin SymE-like" evidence="2">
    <location>
        <begin position="19"/>
        <end position="65"/>
    </location>
</feature>
<name>A0A427V667_9ENTR</name>
<dbReference type="Pfam" id="PF08845">
    <property type="entry name" value="SymE_toxin"/>
    <property type="match status" value="1"/>
</dbReference>
<sequence>MATNHSTKSPRTSRTDKPLIVGYRPQGGDTSTPQITLSGKWLSEAGFEPGQHYTVKISDGCLVVMAMNSREEELLAELETTRGKLTEMKRSLGNVFKAA</sequence>
<protein>
    <submittedName>
        <fullName evidence="3">SymE family type I addiction module toxin</fullName>
    </submittedName>
    <submittedName>
        <fullName evidence="4">Type I toxin-antitoxin system SymE family toxin</fullName>
    </submittedName>
</protein>
<reference evidence="4 5" key="1">
    <citation type="submission" date="2018-10" db="EMBL/GenBank/DDBJ databases">
        <title>Transmission dynamics of multidrug resistant bacteria on intensive care unit surfaces.</title>
        <authorList>
            <person name="D'Souza A.W."/>
            <person name="Potter R.F."/>
            <person name="Wallace M."/>
            <person name="Shupe A."/>
            <person name="Patel S."/>
            <person name="Sun S."/>
            <person name="Gul D."/>
            <person name="Kwon J.H."/>
            <person name="Andleeb S."/>
            <person name="Burnham C.-A.D."/>
            <person name="Dantas G."/>
        </authorList>
    </citation>
    <scope>NUCLEOTIDE SEQUENCE [LARGE SCALE GENOMIC DNA]</scope>
    <source>
        <strain evidence="4 5">AS_373</strain>
    </source>
</reference>
<evidence type="ECO:0000259" key="2">
    <source>
        <dbReference type="Pfam" id="PF08845"/>
    </source>
</evidence>
<reference evidence="3 6" key="2">
    <citation type="submission" date="2023-10" db="EMBL/GenBank/DDBJ databases">
        <authorList>
            <person name="Dale J."/>
        </authorList>
    </citation>
    <scope>NUCLEOTIDE SEQUENCE [LARGE SCALE GENOMIC DNA]</scope>
    <source>
        <strain evidence="3 6">2023EL-00970</strain>
    </source>
</reference>
<dbReference type="GO" id="GO:0003723">
    <property type="term" value="F:RNA binding"/>
    <property type="evidence" value="ECO:0007669"/>
    <property type="project" value="InterPro"/>
</dbReference>
<evidence type="ECO:0000313" key="5">
    <source>
        <dbReference type="Proteomes" id="UP000275331"/>
    </source>
</evidence>
<dbReference type="GO" id="GO:0016788">
    <property type="term" value="F:hydrolase activity, acting on ester bonds"/>
    <property type="evidence" value="ECO:0007669"/>
    <property type="project" value="InterPro"/>
</dbReference>
<dbReference type="RefSeq" id="WP_125292852.1">
    <property type="nucleotide sequence ID" value="NZ_DAMBXK010000007.1"/>
</dbReference>
<feature type="region of interest" description="Disordered" evidence="1">
    <location>
        <begin position="1"/>
        <end position="33"/>
    </location>
</feature>
<dbReference type="EMBL" id="RHXB01000003">
    <property type="protein sequence ID" value="RSE28068.1"/>
    <property type="molecule type" value="Genomic_DNA"/>
</dbReference>
<keyword evidence="6" id="KW-1185">Reference proteome</keyword>
<feature type="compositionally biased region" description="Polar residues" evidence="1">
    <location>
        <begin position="1"/>
        <end position="12"/>
    </location>
</feature>